<sequence>MPHRYRHHRYRNLSFFLLALIATALFSRTPLFSQLIFFLKDFGYLSAFFAGMLFTTTFGVAASGLILSNLIQDFPLIGVLFFGALGALVADILVFLFVRNQAHLHVTPAYKHYSHRSHFYKILHTHYFSWTLPVIGTLIMASPLPDELGVSLLGLSDIALSKFIVISFISHSIGIFSLVSLYNYLL</sequence>
<feature type="transmembrane region" description="Helical" evidence="1">
    <location>
        <begin position="118"/>
        <end position="142"/>
    </location>
</feature>
<organism evidence="2 3">
    <name type="scientific">Candidatus Shapirobacteria bacterium RBG_13_44_7</name>
    <dbReference type="NCBI Taxonomy" id="1802149"/>
    <lineage>
        <taxon>Bacteria</taxon>
        <taxon>Candidatus Shapironibacteriota</taxon>
    </lineage>
</organism>
<keyword evidence="1" id="KW-0472">Membrane</keyword>
<accession>A0A1F7SEJ9</accession>
<dbReference type="EMBL" id="MGDJ01000032">
    <property type="protein sequence ID" value="OGL52199.1"/>
    <property type="molecule type" value="Genomic_DNA"/>
</dbReference>
<dbReference type="AlphaFoldDB" id="A0A1F7SEJ9"/>
<name>A0A1F7SEJ9_9BACT</name>
<evidence type="ECO:0000313" key="3">
    <source>
        <dbReference type="Proteomes" id="UP000185874"/>
    </source>
</evidence>
<protein>
    <recommendedName>
        <fullName evidence="4">TVP38/TMEM64 family membrane protein</fullName>
    </recommendedName>
</protein>
<evidence type="ECO:0000256" key="1">
    <source>
        <dbReference type="SAM" id="Phobius"/>
    </source>
</evidence>
<dbReference type="Proteomes" id="UP000185874">
    <property type="component" value="Unassembled WGS sequence"/>
</dbReference>
<reference evidence="2 3" key="1">
    <citation type="journal article" date="2016" name="Nat. Commun.">
        <title>Thousands of microbial genomes shed light on interconnected biogeochemical processes in an aquifer system.</title>
        <authorList>
            <person name="Anantharaman K."/>
            <person name="Brown C.T."/>
            <person name="Hug L.A."/>
            <person name="Sharon I."/>
            <person name="Castelle C.J."/>
            <person name="Probst A.J."/>
            <person name="Thomas B.C."/>
            <person name="Singh A."/>
            <person name="Wilkins M.J."/>
            <person name="Karaoz U."/>
            <person name="Brodie E.L."/>
            <person name="Williams K.H."/>
            <person name="Hubbard S.S."/>
            <person name="Banfield J.F."/>
        </authorList>
    </citation>
    <scope>NUCLEOTIDE SEQUENCE [LARGE SCALE GENOMIC DNA]</scope>
</reference>
<evidence type="ECO:0000313" key="2">
    <source>
        <dbReference type="EMBL" id="OGL52199.1"/>
    </source>
</evidence>
<gene>
    <name evidence="2" type="ORF">A3K55_00020</name>
</gene>
<evidence type="ECO:0008006" key="4">
    <source>
        <dbReference type="Google" id="ProtNLM"/>
    </source>
</evidence>
<feature type="transmembrane region" description="Helical" evidence="1">
    <location>
        <begin position="163"/>
        <end position="185"/>
    </location>
</feature>
<keyword evidence="1" id="KW-0812">Transmembrane</keyword>
<proteinExistence type="predicted"/>
<keyword evidence="1" id="KW-1133">Transmembrane helix</keyword>
<comment type="caution">
    <text evidence="2">The sequence shown here is derived from an EMBL/GenBank/DDBJ whole genome shotgun (WGS) entry which is preliminary data.</text>
</comment>
<feature type="transmembrane region" description="Helical" evidence="1">
    <location>
        <begin position="43"/>
        <end position="67"/>
    </location>
</feature>
<feature type="transmembrane region" description="Helical" evidence="1">
    <location>
        <begin position="74"/>
        <end position="98"/>
    </location>
</feature>